<sequence length="307" mass="32665">MNLSTNLKNFAERVSLGTNLEDLVERVSLGINIGDLVERVNSGTNLGDLVERVNLGTNLGDLAERVNSGTNLGDLVERVSSGINLGDLAERVNSGTNLGDLVERVTSGTNLGDLVERVNSGTSFRDLAERVGMTSLDSSSNVSVVPSVGSGGTSPAKLEVSSSGASSGPPSPVDARVLRDLEVMKAGHDLDTAVTEGSLAAIREWYNIPVEYGMHVPLPGQHPYSSDAPGVCISVDALEVGLRFPLHSTIVECLGWLGISPSQVAPNSWRYLIVFLGECRGDPYSELVHGVLSPLQEPWWLLSHHPY</sequence>
<feature type="compositionally biased region" description="Low complexity" evidence="1">
    <location>
        <begin position="136"/>
        <end position="148"/>
    </location>
</feature>
<evidence type="ECO:0000259" key="2">
    <source>
        <dbReference type="Pfam" id="PF04195"/>
    </source>
</evidence>
<reference evidence="3 4" key="1">
    <citation type="journal article" date="2014" name="Agronomy (Basel)">
        <title>A Draft Genome Sequence for Ensete ventricosum, the Drought-Tolerant Tree Against Hunger.</title>
        <authorList>
            <person name="Harrison J."/>
            <person name="Moore K.A."/>
            <person name="Paszkiewicz K."/>
            <person name="Jones T."/>
            <person name="Grant M."/>
            <person name="Ambacheew D."/>
            <person name="Muzemil S."/>
            <person name="Studholme D.J."/>
        </authorList>
    </citation>
    <scope>NUCLEOTIDE SEQUENCE [LARGE SCALE GENOMIC DNA]</scope>
</reference>
<evidence type="ECO:0000313" key="4">
    <source>
        <dbReference type="Proteomes" id="UP000287651"/>
    </source>
</evidence>
<evidence type="ECO:0000256" key="1">
    <source>
        <dbReference type="SAM" id="MobiDB-lite"/>
    </source>
</evidence>
<comment type="caution">
    <text evidence="3">The sequence shown here is derived from an EMBL/GenBank/DDBJ whole genome shotgun (WGS) entry which is preliminary data.</text>
</comment>
<protein>
    <recommendedName>
        <fullName evidence="2">Transposase (putative) gypsy type domain-containing protein</fullName>
    </recommendedName>
</protein>
<feature type="domain" description="Transposase (putative) gypsy type" evidence="2">
    <location>
        <begin position="231"/>
        <end position="276"/>
    </location>
</feature>
<name>A0A427B8B4_ENSVE</name>
<feature type="region of interest" description="Disordered" evidence="1">
    <location>
        <begin position="136"/>
        <end position="173"/>
    </location>
</feature>
<dbReference type="InterPro" id="IPR007321">
    <property type="entry name" value="Transposase_28"/>
</dbReference>
<proteinExistence type="predicted"/>
<gene>
    <name evidence="3" type="ORF">B296_00010765</name>
</gene>
<organism evidence="3 4">
    <name type="scientific">Ensete ventricosum</name>
    <name type="common">Abyssinian banana</name>
    <name type="synonym">Musa ensete</name>
    <dbReference type="NCBI Taxonomy" id="4639"/>
    <lineage>
        <taxon>Eukaryota</taxon>
        <taxon>Viridiplantae</taxon>
        <taxon>Streptophyta</taxon>
        <taxon>Embryophyta</taxon>
        <taxon>Tracheophyta</taxon>
        <taxon>Spermatophyta</taxon>
        <taxon>Magnoliopsida</taxon>
        <taxon>Liliopsida</taxon>
        <taxon>Zingiberales</taxon>
        <taxon>Musaceae</taxon>
        <taxon>Ensete</taxon>
    </lineage>
</organism>
<dbReference type="EMBL" id="AMZH03000248">
    <property type="protein sequence ID" value="RRT84707.1"/>
    <property type="molecule type" value="Genomic_DNA"/>
</dbReference>
<dbReference type="Pfam" id="PF04195">
    <property type="entry name" value="Transposase_28"/>
    <property type="match status" value="1"/>
</dbReference>
<evidence type="ECO:0000313" key="3">
    <source>
        <dbReference type="EMBL" id="RRT84707.1"/>
    </source>
</evidence>
<dbReference type="Proteomes" id="UP000287651">
    <property type="component" value="Unassembled WGS sequence"/>
</dbReference>
<accession>A0A427B8B4</accession>
<dbReference type="AlphaFoldDB" id="A0A427B8B4"/>